<evidence type="ECO:0000313" key="4">
    <source>
        <dbReference type="Proteomes" id="UP000632154"/>
    </source>
</evidence>
<feature type="compositionally biased region" description="Polar residues" evidence="1">
    <location>
        <begin position="160"/>
        <end position="187"/>
    </location>
</feature>
<keyword evidence="4" id="KW-1185">Reference proteome</keyword>
<keyword evidence="2" id="KW-0812">Transmembrane</keyword>
<feature type="region of interest" description="Disordered" evidence="1">
    <location>
        <begin position="136"/>
        <end position="187"/>
    </location>
</feature>
<reference evidence="4" key="1">
    <citation type="journal article" date="2019" name="Int. J. Syst. Evol. Microbiol.">
        <title>The Global Catalogue of Microorganisms (GCM) 10K type strain sequencing project: providing services to taxonomists for standard genome sequencing and annotation.</title>
        <authorList>
            <consortium name="The Broad Institute Genomics Platform"/>
            <consortium name="The Broad Institute Genome Sequencing Center for Infectious Disease"/>
            <person name="Wu L."/>
            <person name="Ma J."/>
        </authorList>
    </citation>
    <scope>NUCLEOTIDE SEQUENCE [LARGE SCALE GENOMIC DNA]</scope>
    <source>
        <strain evidence="4">CGMCC 1.18439</strain>
    </source>
</reference>
<proteinExistence type="predicted"/>
<evidence type="ECO:0000313" key="3">
    <source>
        <dbReference type="EMBL" id="GHF98240.1"/>
    </source>
</evidence>
<gene>
    <name evidence="3" type="ORF">GCM10017783_07820</name>
</gene>
<evidence type="ECO:0000256" key="1">
    <source>
        <dbReference type="SAM" id="MobiDB-lite"/>
    </source>
</evidence>
<feature type="transmembrane region" description="Helical" evidence="2">
    <location>
        <begin position="52"/>
        <end position="73"/>
    </location>
</feature>
<keyword evidence="2" id="KW-1133">Transmembrane helix</keyword>
<accession>A0ABQ3K0V0</accession>
<dbReference type="RefSeq" id="WP_189642370.1">
    <property type="nucleotide sequence ID" value="NZ_BNAL01000006.1"/>
</dbReference>
<evidence type="ECO:0008006" key="5">
    <source>
        <dbReference type="Google" id="ProtNLM"/>
    </source>
</evidence>
<protein>
    <recommendedName>
        <fullName evidence="5">Cell division protein FtsL</fullName>
    </recommendedName>
</protein>
<dbReference type="EMBL" id="BNAL01000006">
    <property type="protein sequence ID" value="GHF98240.1"/>
    <property type="molecule type" value="Genomic_DNA"/>
</dbReference>
<keyword evidence="2" id="KW-0472">Membrane</keyword>
<organism evidence="3 4">
    <name type="scientific">Deinococcus piscis</name>
    <dbReference type="NCBI Taxonomy" id="394230"/>
    <lineage>
        <taxon>Bacteria</taxon>
        <taxon>Thermotogati</taxon>
        <taxon>Deinococcota</taxon>
        <taxon>Deinococci</taxon>
        <taxon>Deinococcales</taxon>
        <taxon>Deinococcaceae</taxon>
        <taxon>Deinococcus</taxon>
    </lineage>
</organism>
<name>A0ABQ3K0V0_9DEIO</name>
<comment type="caution">
    <text evidence="3">The sequence shown here is derived from an EMBL/GenBank/DDBJ whole genome shotgun (WGS) entry which is preliminary data.</text>
</comment>
<dbReference type="Proteomes" id="UP000632154">
    <property type="component" value="Unassembled WGS sequence"/>
</dbReference>
<sequence length="187" mass="20450">MTALPGKQQTQVAEEGRMPAPIPAQQISASDALPQRSAARSRWTDEVLWRRWALRLLAVWALLSLALVGLRIMTASIRPELREAQIAQEALVKERDTLSLEVQSLGNASRITAWAEEQGMLRFADSLKRTAKLSGVEAPKPVTPTEQPLKLGWQWGAARTQDSGTQNSGTQDSGTQNQNSGKQQGTP</sequence>
<evidence type="ECO:0000256" key="2">
    <source>
        <dbReference type="SAM" id="Phobius"/>
    </source>
</evidence>